<dbReference type="RefSeq" id="WP_072868916.1">
    <property type="nucleotide sequence ID" value="NZ_FQZM01000019.1"/>
</dbReference>
<reference evidence="7" key="1">
    <citation type="submission" date="2016-11" db="EMBL/GenBank/DDBJ databases">
        <authorList>
            <person name="Varghese N."/>
            <person name="Submissions S."/>
        </authorList>
    </citation>
    <scope>NUCLEOTIDE SEQUENCE [LARGE SCALE GENOMIC DNA]</scope>
    <source>
        <strain evidence="7">DSM 16057</strain>
    </source>
</reference>
<dbReference type="GO" id="GO:0003677">
    <property type="term" value="F:DNA binding"/>
    <property type="evidence" value="ECO:0007669"/>
    <property type="project" value="UniProtKB-KW"/>
</dbReference>
<dbReference type="SUPFAM" id="SSF51206">
    <property type="entry name" value="cAMP-binding domain-like"/>
    <property type="match status" value="1"/>
</dbReference>
<dbReference type="Pfam" id="PF00027">
    <property type="entry name" value="cNMP_binding"/>
    <property type="match status" value="1"/>
</dbReference>
<dbReference type="EMBL" id="FQZM01000019">
    <property type="protein sequence ID" value="SHJ10081.1"/>
    <property type="molecule type" value="Genomic_DNA"/>
</dbReference>
<evidence type="ECO:0000256" key="3">
    <source>
        <dbReference type="ARBA" id="ARBA00023163"/>
    </source>
</evidence>
<dbReference type="SMART" id="SM00419">
    <property type="entry name" value="HTH_CRP"/>
    <property type="match status" value="1"/>
</dbReference>
<dbReference type="Pfam" id="PF13545">
    <property type="entry name" value="HTH_Crp_2"/>
    <property type="match status" value="1"/>
</dbReference>
<evidence type="ECO:0000313" key="6">
    <source>
        <dbReference type="EMBL" id="SHJ10081.1"/>
    </source>
</evidence>
<accession>A0A1M6GJI9</accession>
<dbReference type="PROSITE" id="PS50042">
    <property type="entry name" value="CNMP_BINDING_3"/>
    <property type="match status" value="1"/>
</dbReference>
<dbReference type="CDD" id="cd00038">
    <property type="entry name" value="CAP_ED"/>
    <property type="match status" value="1"/>
</dbReference>
<evidence type="ECO:0000259" key="4">
    <source>
        <dbReference type="PROSITE" id="PS50042"/>
    </source>
</evidence>
<dbReference type="InterPro" id="IPR018490">
    <property type="entry name" value="cNMP-bd_dom_sf"/>
</dbReference>
<dbReference type="SUPFAM" id="SSF46785">
    <property type="entry name" value="Winged helix' DNA-binding domain"/>
    <property type="match status" value="1"/>
</dbReference>
<dbReference type="SMART" id="SM00100">
    <property type="entry name" value="cNMP"/>
    <property type="match status" value="1"/>
</dbReference>
<evidence type="ECO:0000256" key="1">
    <source>
        <dbReference type="ARBA" id="ARBA00023015"/>
    </source>
</evidence>
<dbReference type="Gene3D" id="2.60.120.10">
    <property type="entry name" value="Jelly Rolls"/>
    <property type="match status" value="1"/>
</dbReference>
<sequence>MKVKKAGLEDGQLKEQLKGHGTAIDYPRGQLIFSSGEVADRVYFIQKGLIKIYYLAGDGRRVTVALRHPGEFVGLAEALCGMERICFAEAVEDVNILVFKRDDFLKLLTSKPALAVKIAQILGKRIREAQNTIYEIVSWPVAGRLALLLLKLAERTDTTGKMELVEINLRLTHEEIACMIGTSRPTVTTLLNTFKQEGAITVEGREIKKIRPAKLLKWID</sequence>
<feature type="domain" description="Cyclic nucleotide-binding" evidence="4">
    <location>
        <begin position="26"/>
        <end position="108"/>
    </location>
</feature>
<dbReference type="GO" id="GO:0003700">
    <property type="term" value="F:DNA-binding transcription factor activity"/>
    <property type="evidence" value="ECO:0007669"/>
    <property type="project" value="TreeGrafter"/>
</dbReference>
<dbReference type="AlphaFoldDB" id="A0A1M6GJI9"/>
<dbReference type="OrthoDB" id="9812325at2"/>
<organism evidence="6 7">
    <name type="scientific">Desulfofundulus thermosubterraneus DSM 16057</name>
    <dbReference type="NCBI Taxonomy" id="1121432"/>
    <lineage>
        <taxon>Bacteria</taxon>
        <taxon>Bacillati</taxon>
        <taxon>Bacillota</taxon>
        <taxon>Clostridia</taxon>
        <taxon>Eubacteriales</taxon>
        <taxon>Peptococcaceae</taxon>
        <taxon>Desulfofundulus</taxon>
    </lineage>
</organism>
<dbReference type="InterPro" id="IPR000595">
    <property type="entry name" value="cNMP-bd_dom"/>
</dbReference>
<evidence type="ECO:0000313" key="7">
    <source>
        <dbReference type="Proteomes" id="UP000184529"/>
    </source>
</evidence>
<dbReference type="InterPro" id="IPR036388">
    <property type="entry name" value="WH-like_DNA-bd_sf"/>
</dbReference>
<dbReference type="InterPro" id="IPR014710">
    <property type="entry name" value="RmlC-like_jellyroll"/>
</dbReference>
<gene>
    <name evidence="6" type="ORF">SAMN02745219_01756</name>
</gene>
<keyword evidence="2" id="KW-0238">DNA-binding</keyword>
<dbReference type="Gene3D" id="1.10.10.10">
    <property type="entry name" value="Winged helix-like DNA-binding domain superfamily/Winged helix DNA-binding domain"/>
    <property type="match status" value="1"/>
</dbReference>
<dbReference type="InterPro" id="IPR012318">
    <property type="entry name" value="HTH_CRP"/>
</dbReference>
<proteinExistence type="predicted"/>
<evidence type="ECO:0000256" key="2">
    <source>
        <dbReference type="ARBA" id="ARBA00023125"/>
    </source>
</evidence>
<evidence type="ECO:0000259" key="5">
    <source>
        <dbReference type="PROSITE" id="PS51063"/>
    </source>
</evidence>
<dbReference type="PROSITE" id="PS51063">
    <property type="entry name" value="HTH_CRP_2"/>
    <property type="match status" value="1"/>
</dbReference>
<dbReference type="Proteomes" id="UP000184529">
    <property type="component" value="Unassembled WGS sequence"/>
</dbReference>
<dbReference type="InterPro" id="IPR036390">
    <property type="entry name" value="WH_DNA-bd_sf"/>
</dbReference>
<dbReference type="STRING" id="1121432.SAMN02745219_01756"/>
<protein>
    <submittedName>
        <fullName evidence="6">Transcriptional regulator, Crp/Fnr family</fullName>
    </submittedName>
</protein>
<dbReference type="InterPro" id="IPR050397">
    <property type="entry name" value="Env_Response_Regulators"/>
</dbReference>
<feature type="domain" description="HTH crp-type" evidence="5">
    <location>
        <begin position="139"/>
        <end position="213"/>
    </location>
</feature>
<keyword evidence="7" id="KW-1185">Reference proteome</keyword>
<dbReference type="GO" id="GO:0005829">
    <property type="term" value="C:cytosol"/>
    <property type="evidence" value="ECO:0007669"/>
    <property type="project" value="TreeGrafter"/>
</dbReference>
<name>A0A1M6GJI9_9FIRM</name>
<dbReference type="PANTHER" id="PTHR24567:SF74">
    <property type="entry name" value="HTH-TYPE TRANSCRIPTIONAL REGULATOR ARCR"/>
    <property type="match status" value="1"/>
</dbReference>
<keyword evidence="3" id="KW-0804">Transcription</keyword>
<keyword evidence="1" id="KW-0805">Transcription regulation</keyword>
<dbReference type="PANTHER" id="PTHR24567">
    <property type="entry name" value="CRP FAMILY TRANSCRIPTIONAL REGULATORY PROTEIN"/>
    <property type="match status" value="1"/>
</dbReference>